<dbReference type="AlphaFoldDB" id="A0A8S3J081"/>
<feature type="non-terminal residue" evidence="3">
    <location>
        <position position="67"/>
    </location>
</feature>
<proteinExistence type="predicted"/>
<feature type="compositionally biased region" description="Acidic residues" evidence="1">
    <location>
        <begin position="16"/>
        <end position="28"/>
    </location>
</feature>
<comment type="caution">
    <text evidence="3">The sequence shown here is derived from an EMBL/GenBank/DDBJ whole genome shotgun (WGS) entry which is preliminary data.</text>
</comment>
<evidence type="ECO:0000256" key="1">
    <source>
        <dbReference type="SAM" id="MobiDB-lite"/>
    </source>
</evidence>
<dbReference type="EMBL" id="CAJOBH010250190">
    <property type="protein sequence ID" value="CAF5136402.1"/>
    <property type="molecule type" value="Genomic_DNA"/>
</dbReference>
<dbReference type="Proteomes" id="UP000681967">
    <property type="component" value="Unassembled WGS sequence"/>
</dbReference>
<organism evidence="3 4">
    <name type="scientific">Rotaria magnacalcarata</name>
    <dbReference type="NCBI Taxonomy" id="392030"/>
    <lineage>
        <taxon>Eukaryota</taxon>
        <taxon>Metazoa</taxon>
        <taxon>Spiralia</taxon>
        <taxon>Gnathifera</taxon>
        <taxon>Rotifera</taxon>
        <taxon>Eurotatoria</taxon>
        <taxon>Bdelloidea</taxon>
        <taxon>Philodinida</taxon>
        <taxon>Philodinidae</taxon>
        <taxon>Rotaria</taxon>
    </lineage>
</organism>
<name>A0A8S3J081_9BILA</name>
<feature type="region of interest" description="Disordered" evidence="1">
    <location>
        <begin position="12"/>
        <end position="39"/>
    </location>
</feature>
<gene>
    <name evidence="2" type="ORF">BYL167_LOCUS69390</name>
    <name evidence="3" type="ORF">GIL414_LOCUS79564</name>
</gene>
<accession>A0A8S3J081</accession>
<dbReference type="EMBL" id="CAJOBJ010352618">
    <property type="protein sequence ID" value="CAF5210304.1"/>
    <property type="molecule type" value="Genomic_DNA"/>
</dbReference>
<reference evidence="3" key="1">
    <citation type="submission" date="2021-02" db="EMBL/GenBank/DDBJ databases">
        <authorList>
            <person name="Nowell W R."/>
        </authorList>
    </citation>
    <scope>NUCLEOTIDE SEQUENCE</scope>
</reference>
<evidence type="ECO:0000313" key="3">
    <source>
        <dbReference type="EMBL" id="CAF5210304.1"/>
    </source>
</evidence>
<protein>
    <submittedName>
        <fullName evidence="3">Uncharacterized protein</fullName>
    </submittedName>
</protein>
<evidence type="ECO:0000313" key="4">
    <source>
        <dbReference type="Proteomes" id="UP000681720"/>
    </source>
</evidence>
<feature type="non-terminal residue" evidence="3">
    <location>
        <position position="1"/>
    </location>
</feature>
<evidence type="ECO:0000313" key="2">
    <source>
        <dbReference type="EMBL" id="CAF5136402.1"/>
    </source>
</evidence>
<dbReference type="Proteomes" id="UP000681720">
    <property type="component" value="Unassembled WGS sequence"/>
</dbReference>
<sequence length="67" mass="7675">PSTQIRYHLIVIELPSSDDENDDEEQDQNEQVTNTNETDDSIVAFYQKFSSQLQIDDATTTINVINQ</sequence>